<accession>A0A5N1K291</accession>
<comment type="caution">
    <text evidence="2">The sequence shown here is derived from an EMBL/GenBank/DDBJ whole genome shotgun (WGS) entry which is preliminary data.</text>
</comment>
<feature type="transmembrane region" description="Helical" evidence="1">
    <location>
        <begin position="66"/>
        <end position="86"/>
    </location>
</feature>
<dbReference type="Proteomes" id="UP000327108">
    <property type="component" value="Unassembled WGS sequence"/>
</dbReference>
<evidence type="ECO:0008006" key="4">
    <source>
        <dbReference type="Google" id="ProtNLM"/>
    </source>
</evidence>
<feature type="transmembrane region" description="Helical" evidence="1">
    <location>
        <begin position="42"/>
        <end position="60"/>
    </location>
</feature>
<dbReference type="AlphaFoldDB" id="A0A5N1K291"/>
<organism evidence="2 3">
    <name type="scientific">Ochrobactrum quorumnocens</name>
    <dbReference type="NCBI Taxonomy" id="271865"/>
    <lineage>
        <taxon>Bacteria</taxon>
        <taxon>Pseudomonadati</taxon>
        <taxon>Pseudomonadota</taxon>
        <taxon>Alphaproteobacteria</taxon>
        <taxon>Hyphomicrobiales</taxon>
        <taxon>Brucellaceae</taxon>
        <taxon>Brucella/Ochrobactrum group</taxon>
        <taxon>Ochrobactrum</taxon>
    </lineage>
</organism>
<gene>
    <name evidence="2" type="ORF">F3W84_05875</name>
</gene>
<proteinExistence type="predicted"/>
<name>A0A5N1K291_9HYPH</name>
<keyword evidence="1" id="KW-0812">Transmembrane</keyword>
<keyword evidence="3" id="KW-1185">Reference proteome</keyword>
<evidence type="ECO:0000313" key="2">
    <source>
        <dbReference type="EMBL" id="KAA9369659.1"/>
    </source>
</evidence>
<keyword evidence="1" id="KW-1133">Transmembrane helix</keyword>
<protein>
    <recommendedName>
        <fullName evidence="4">Transmembrane protein</fullName>
    </recommendedName>
</protein>
<dbReference type="EMBL" id="VYXQ01000004">
    <property type="protein sequence ID" value="KAA9369659.1"/>
    <property type="molecule type" value="Genomic_DNA"/>
</dbReference>
<reference evidence="2 3" key="1">
    <citation type="submission" date="2019-09" db="EMBL/GenBank/DDBJ databases">
        <title>Biological control of the noxious weed angled onion (Allium triquetrum) thwarted by endophytic bacteria in Victoria, Australia.</title>
        <authorList>
            <person name="Tehranchian P."/>
            <person name="Adair R.J."/>
            <person name="Van T.H."/>
            <person name="Morrison P.D."/>
            <person name="Williams H."/>
            <person name="Lawrie A.C."/>
        </authorList>
    </citation>
    <scope>NUCLEOTIDE SEQUENCE [LARGE SCALE GENOMIC DNA]</scope>
    <source>
        <strain evidence="2 3">RPTAtOch1</strain>
    </source>
</reference>
<sequence>MLDTQQWLPVELLNIGLAAAVFFACLVHSLWKAVFDELNPVFWRRTAAVLWAGVVIVALSSGIESFNWPMIIGWMMVVGGVVATAIRTGMGYYRQYSAQNVRRTKFTNARFFGPRVSGR</sequence>
<evidence type="ECO:0000313" key="3">
    <source>
        <dbReference type="Proteomes" id="UP000327108"/>
    </source>
</evidence>
<keyword evidence="1" id="KW-0472">Membrane</keyword>
<evidence type="ECO:0000256" key="1">
    <source>
        <dbReference type="SAM" id="Phobius"/>
    </source>
</evidence>
<dbReference type="RefSeq" id="WP_151092104.1">
    <property type="nucleotide sequence ID" value="NZ_JBLZNM010000001.1"/>
</dbReference>
<feature type="transmembrane region" description="Helical" evidence="1">
    <location>
        <begin position="12"/>
        <end position="30"/>
    </location>
</feature>